<comment type="caution">
    <text evidence="1">The sequence shown here is derived from an EMBL/GenBank/DDBJ whole genome shotgun (WGS) entry which is preliminary data.</text>
</comment>
<keyword evidence="2" id="KW-1185">Reference proteome</keyword>
<gene>
    <name evidence="1" type="ORF">UPYG_G00285190</name>
</gene>
<name>A0ABD0W5H5_UMBPY</name>
<evidence type="ECO:0000313" key="1">
    <source>
        <dbReference type="EMBL" id="KAL0965746.1"/>
    </source>
</evidence>
<evidence type="ECO:0000313" key="2">
    <source>
        <dbReference type="Proteomes" id="UP001557470"/>
    </source>
</evidence>
<accession>A0ABD0W5H5</accession>
<evidence type="ECO:0008006" key="3">
    <source>
        <dbReference type="Google" id="ProtNLM"/>
    </source>
</evidence>
<reference evidence="1 2" key="1">
    <citation type="submission" date="2024-06" db="EMBL/GenBank/DDBJ databases">
        <authorList>
            <person name="Pan Q."/>
            <person name="Wen M."/>
            <person name="Jouanno E."/>
            <person name="Zahm M."/>
            <person name="Klopp C."/>
            <person name="Cabau C."/>
            <person name="Louis A."/>
            <person name="Berthelot C."/>
            <person name="Parey E."/>
            <person name="Roest Crollius H."/>
            <person name="Montfort J."/>
            <person name="Robinson-Rechavi M."/>
            <person name="Bouchez O."/>
            <person name="Lampietro C."/>
            <person name="Lopez Roques C."/>
            <person name="Donnadieu C."/>
            <person name="Postlethwait J."/>
            <person name="Bobe J."/>
            <person name="Verreycken H."/>
            <person name="Guiguen Y."/>
        </authorList>
    </citation>
    <scope>NUCLEOTIDE SEQUENCE [LARGE SCALE GENOMIC DNA]</scope>
    <source>
        <strain evidence="1">Up_M1</strain>
        <tissue evidence="1">Testis</tissue>
    </source>
</reference>
<sequence length="91" mass="10160">MFQYQSGTLVSYSLEKNETASLIYRNLRARLSVRGGVQCKARGFTSGGRSTRLRANIGGEHIFNLRRSKNNTVNCPVEKVSGKKRAHIDCV</sequence>
<organism evidence="1 2">
    <name type="scientific">Umbra pygmaea</name>
    <name type="common">Eastern mudminnow</name>
    <dbReference type="NCBI Taxonomy" id="75934"/>
    <lineage>
        <taxon>Eukaryota</taxon>
        <taxon>Metazoa</taxon>
        <taxon>Chordata</taxon>
        <taxon>Craniata</taxon>
        <taxon>Vertebrata</taxon>
        <taxon>Euteleostomi</taxon>
        <taxon>Actinopterygii</taxon>
        <taxon>Neopterygii</taxon>
        <taxon>Teleostei</taxon>
        <taxon>Protacanthopterygii</taxon>
        <taxon>Esociformes</taxon>
        <taxon>Umbridae</taxon>
        <taxon>Umbra</taxon>
    </lineage>
</organism>
<dbReference type="EMBL" id="JAGEUA010000009">
    <property type="protein sequence ID" value="KAL0965746.1"/>
    <property type="molecule type" value="Genomic_DNA"/>
</dbReference>
<dbReference type="Proteomes" id="UP001557470">
    <property type="component" value="Unassembled WGS sequence"/>
</dbReference>
<dbReference type="AlphaFoldDB" id="A0ABD0W5H5"/>
<protein>
    <recommendedName>
        <fullName evidence="3">Ribosomal protein L28</fullName>
    </recommendedName>
</protein>
<proteinExistence type="predicted"/>